<dbReference type="GeneID" id="303304325"/>
<evidence type="ECO:0000313" key="2">
    <source>
        <dbReference type="Proteomes" id="UP000606115"/>
    </source>
</evidence>
<accession>A0ABQ2DM50</accession>
<sequence length="257" mass="28665">MESPNVTVLNRKSISGLPIHGKLALNRGAQKLVCFMPAALPKKLDRDPLQLSRFRWRESLTKYHVLALADPAMTLHSELLGGWYIHPDADLIVEMADLVSDQVKVLGLENSDILFYGSSLGGYGALAMASLLKGATAIAEVPQIDVSKWSVRIAVKAIEQHILKQTFDDFRLVQPHKVDLRDRFRLSGVVPQFKIITNEKDATFDLQNEFMSDIKNLGIPLYGVQRLHCITELSGHKALGQELVIKEIDEWASTSLI</sequence>
<dbReference type="EMBL" id="BMKX01000004">
    <property type="protein sequence ID" value="GGJ60931.1"/>
    <property type="molecule type" value="Genomic_DNA"/>
</dbReference>
<reference evidence="2" key="1">
    <citation type="journal article" date="2019" name="Int. J. Syst. Evol. Microbiol.">
        <title>The Global Catalogue of Microorganisms (GCM) 10K type strain sequencing project: providing services to taxonomists for standard genome sequencing and annotation.</title>
        <authorList>
            <consortium name="The Broad Institute Genomics Platform"/>
            <consortium name="The Broad Institute Genome Sequencing Center for Infectious Disease"/>
            <person name="Wu L."/>
            <person name="Ma J."/>
        </authorList>
    </citation>
    <scope>NUCLEOTIDE SEQUENCE [LARGE SCALE GENOMIC DNA]</scope>
    <source>
        <strain evidence="2">CGMCC 1.3685</strain>
    </source>
</reference>
<proteinExistence type="predicted"/>
<gene>
    <name evidence="1" type="ORF">GCM10007173_19640</name>
</gene>
<keyword evidence="2" id="KW-1185">Reference proteome</keyword>
<evidence type="ECO:0008006" key="3">
    <source>
        <dbReference type="Google" id="ProtNLM"/>
    </source>
</evidence>
<name>A0ABQ2DM50_9MICC</name>
<dbReference type="SUPFAM" id="SSF53474">
    <property type="entry name" value="alpha/beta-Hydrolases"/>
    <property type="match status" value="1"/>
</dbReference>
<organism evidence="1 2">
    <name type="scientific">Glutamicibacter ardleyensis</name>
    <dbReference type="NCBI Taxonomy" id="225894"/>
    <lineage>
        <taxon>Bacteria</taxon>
        <taxon>Bacillati</taxon>
        <taxon>Actinomycetota</taxon>
        <taxon>Actinomycetes</taxon>
        <taxon>Micrococcales</taxon>
        <taxon>Micrococcaceae</taxon>
        <taxon>Glutamicibacter</taxon>
    </lineage>
</organism>
<comment type="caution">
    <text evidence="1">The sequence shown here is derived from an EMBL/GenBank/DDBJ whole genome shotgun (WGS) entry which is preliminary data.</text>
</comment>
<evidence type="ECO:0000313" key="1">
    <source>
        <dbReference type="EMBL" id="GGJ60931.1"/>
    </source>
</evidence>
<dbReference type="InterPro" id="IPR029058">
    <property type="entry name" value="AB_hydrolase_fold"/>
</dbReference>
<dbReference type="RefSeq" id="WP_188685402.1">
    <property type="nucleotide sequence ID" value="NZ_BMKX01000004.1"/>
</dbReference>
<dbReference type="Proteomes" id="UP000606115">
    <property type="component" value="Unassembled WGS sequence"/>
</dbReference>
<protein>
    <recommendedName>
        <fullName evidence="3">Alpha/beta hydrolase</fullName>
    </recommendedName>
</protein>